<reference evidence="1 2" key="1">
    <citation type="submission" date="2018-06" db="EMBL/GenBank/DDBJ databases">
        <authorList>
            <consortium name="Pathogen Informatics"/>
            <person name="Doyle S."/>
        </authorList>
    </citation>
    <scope>NUCLEOTIDE SEQUENCE [LARGE SCALE GENOMIC DNA]</scope>
    <source>
        <strain evidence="1 2">NCTC10252</strain>
    </source>
</reference>
<dbReference type="EMBL" id="UGWP01000004">
    <property type="protein sequence ID" value="SUF57466.1"/>
    <property type="molecule type" value="Genomic_DNA"/>
</dbReference>
<protein>
    <submittedName>
        <fullName evidence="1">Uncharacterized protein</fullName>
    </submittedName>
</protein>
<gene>
    <name evidence="1" type="ORF">NCTC10252_02735</name>
</gene>
<organism evidence="1 2">
    <name type="scientific">Salmonella enterica</name>
    <name type="common">Salmonella choleraesuis</name>
    <dbReference type="NCBI Taxonomy" id="28901"/>
    <lineage>
        <taxon>Bacteria</taxon>
        <taxon>Pseudomonadati</taxon>
        <taxon>Pseudomonadota</taxon>
        <taxon>Gammaproteobacteria</taxon>
        <taxon>Enterobacterales</taxon>
        <taxon>Enterobacteriaceae</taxon>
        <taxon>Salmonella</taxon>
    </lineage>
</organism>
<name>A0A379QPL5_SALER</name>
<dbReference type="Proteomes" id="UP000254597">
    <property type="component" value="Unassembled WGS sequence"/>
</dbReference>
<evidence type="ECO:0000313" key="1">
    <source>
        <dbReference type="EMBL" id="SUF57466.1"/>
    </source>
</evidence>
<accession>A0A379QPL5</accession>
<proteinExistence type="predicted"/>
<evidence type="ECO:0000313" key="2">
    <source>
        <dbReference type="Proteomes" id="UP000254597"/>
    </source>
</evidence>
<sequence length="38" mass="4781">MHLSCNYRYELKLLRNEKDTYFNHLFKRRPLMFPCSNT</sequence>
<dbReference type="AlphaFoldDB" id="A0A379QPL5"/>